<feature type="binding site" evidence="13">
    <location>
        <position position="189"/>
    </location>
    <ligand>
        <name>L-homoserine</name>
        <dbReference type="ChEBI" id="CHEBI:57476"/>
    </ligand>
</feature>
<evidence type="ECO:0000259" key="17">
    <source>
        <dbReference type="Pfam" id="PF03447"/>
    </source>
</evidence>
<sequence length="427" mass="47844">MKTINIALLGFGTVGSGVYNAIKSNEEKLKKEFNANLIIKKILVSDKTKKRAEDINSNIFTDNFTDVITDDIDLVVEVMGSMDFAKKCILTAFERGKHVVSANKDLIATYGQELYKAAYENNCFFMYEASVCGGIPILRVINNHLFGEKIEKVTGIMNGTTNYILSKMYQEGLEYKDVLSEAQRLGYAEADPTSDVEGYDSARKVAILSSLCFNTYVTFKDVYTEGITNITKQDISYAKKMGYNIKLLGVSKENDGKIEAYVYPAFIPNTCQISNVKDAYNAVYLKSNLLGESMYYAKGAGSLPTASAVLSDIVNIIKNMSLNLPVERLDRNFEKKEILSIDEIFTKYYLRISLKSNIDISSEILSIFENMGIGVVKSIKEDIQNNNTIIVITEKVKESKIKQCIESLKNLNKNLEIGNMIRIEDNI</sequence>
<dbReference type="PATRIC" id="fig|796937.3.peg.2094"/>
<comment type="similarity">
    <text evidence="3 15">Belongs to the homoserine dehydrogenase family.</text>
</comment>
<dbReference type="GO" id="GO:0009088">
    <property type="term" value="P:threonine biosynthetic process"/>
    <property type="evidence" value="ECO:0007669"/>
    <property type="project" value="UniProtKB-UniPathway"/>
</dbReference>
<reference evidence="18 19" key="1">
    <citation type="submission" date="2011-08" db="EMBL/GenBank/DDBJ databases">
        <title>The Genome Sequence of Eubacteriaceae bacterium ACC19a.</title>
        <authorList>
            <consortium name="The Broad Institute Genome Sequencing Platform"/>
            <person name="Earl A."/>
            <person name="Ward D."/>
            <person name="Feldgarden M."/>
            <person name="Gevers D."/>
            <person name="Sizova M."/>
            <person name="Hazen A."/>
            <person name="Epstein S."/>
            <person name="Young S.K."/>
            <person name="Zeng Q."/>
            <person name="Gargeya S."/>
            <person name="Fitzgerald M."/>
            <person name="Haas B."/>
            <person name="Abouelleil A."/>
            <person name="Alvarado L."/>
            <person name="Arachchi H.M."/>
            <person name="Berlin A."/>
            <person name="Brown A."/>
            <person name="Chapman S.B."/>
            <person name="Chen Z."/>
            <person name="Dunbar C."/>
            <person name="Freedman E."/>
            <person name="Gearin G."/>
            <person name="Gellesch M."/>
            <person name="Goldberg J."/>
            <person name="Griggs A."/>
            <person name="Gujja S."/>
            <person name="Heiman D."/>
            <person name="Howarth C."/>
            <person name="Larson L."/>
            <person name="Lui A."/>
            <person name="MacDonald P.J.P."/>
            <person name="Montmayeur A."/>
            <person name="Murphy C."/>
            <person name="Neiman D."/>
            <person name="Pearson M."/>
            <person name="Priest M."/>
            <person name="Roberts A."/>
            <person name="Saif S."/>
            <person name="Shea T."/>
            <person name="Shenoy N."/>
            <person name="Sisk P."/>
            <person name="Stolte C."/>
            <person name="Sykes S."/>
            <person name="Wortman J."/>
            <person name="Nusbaum C."/>
            <person name="Birren B."/>
        </authorList>
    </citation>
    <scope>NUCLEOTIDE SEQUENCE [LARGE SCALE GENOMIC DNA]</scope>
    <source>
        <strain evidence="18 19">ACC19a</strain>
    </source>
</reference>
<feature type="domain" description="Homoserine dehydrogenase catalytic" evidence="16">
    <location>
        <begin position="136"/>
        <end position="314"/>
    </location>
</feature>
<dbReference type="Pfam" id="PF03447">
    <property type="entry name" value="NAD_binding_3"/>
    <property type="match status" value="1"/>
</dbReference>
<feature type="active site" description="Proton donor" evidence="12">
    <location>
        <position position="204"/>
    </location>
</feature>
<evidence type="ECO:0000256" key="4">
    <source>
        <dbReference type="ARBA" id="ARBA00013213"/>
    </source>
</evidence>
<evidence type="ECO:0000256" key="7">
    <source>
        <dbReference type="ARBA" id="ARBA00022697"/>
    </source>
</evidence>
<dbReference type="FunFam" id="3.30.360.10:FF:000005">
    <property type="entry name" value="Homoserine dehydrogenase"/>
    <property type="match status" value="1"/>
</dbReference>
<evidence type="ECO:0000259" key="16">
    <source>
        <dbReference type="Pfam" id="PF00742"/>
    </source>
</evidence>
<comment type="caution">
    <text evidence="18">The sequence shown here is derived from an EMBL/GenBank/DDBJ whole genome shotgun (WGS) entry which is preliminary data.</text>
</comment>
<dbReference type="Pfam" id="PF00742">
    <property type="entry name" value="Homoserine_dh"/>
    <property type="match status" value="1"/>
</dbReference>
<dbReference type="PIRSF" id="PIRSF000098">
    <property type="entry name" value="Homoser_dehydrog"/>
    <property type="match status" value="1"/>
</dbReference>
<keyword evidence="8 14" id="KW-0560">Oxidoreductase</keyword>
<evidence type="ECO:0000256" key="13">
    <source>
        <dbReference type="PIRSR" id="PIRSR000098-2"/>
    </source>
</evidence>
<evidence type="ECO:0000256" key="8">
    <source>
        <dbReference type="ARBA" id="ARBA00023002"/>
    </source>
</evidence>
<dbReference type="InterPro" id="IPR005106">
    <property type="entry name" value="Asp/hSer_DH_NAD-bd"/>
</dbReference>
<evidence type="ECO:0000256" key="2">
    <source>
        <dbReference type="ARBA" id="ARBA00005062"/>
    </source>
</evidence>
<dbReference type="AlphaFoldDB" id="G9X3A0"/>
<name>G9X3A0_9FIRM</name>
<evidence type="ECO:0000256" key="9">
    <source>
        <dbReference type="ARBA" id="ARBA00023053"/>
    </source>
</evidence>
<dbReference type="PANTHER" id="PTHR43331">
    <property type="entry name" value="HOMOSERINE DEHYDROGENASE"/>
    <property type="match status" value="1"/>
</dbReference>
<dbReference type="PANTHER" id="PTHR43331:SF1">
    <property type="entry name" value="HOMOSERINE DEHYDROGENASE"/>
    <property type="match status" value="1"/>
</dbReference>
<dbReference type="InterPro" id="IPR001342">
    <property type="entry name" value="HDH_cat"/>
</dbReference>
<evidence type="ECO:0000256" key="11">
    <source>
        <dbReference type="ARBA" id="ARBA00048841"/>
    </source>
</evidence>
<feature type="binding site" evidence="13">
    <location>
        <begin position="9"/>
        <end position="16"/>
    </location>
    <ligand>
        <name>NADP(+)</name>
        <dbReference type="ChEBI" id="CHEBI:58349"/>
    </ligand>
</feature>
<comment type="pathway">
    <text evidence="2 14">Amino-acid biosynthesis; L-methionine biosynthesis via de novo pathway; L-homoserine from L-aspartate: step 3/3.</text>
</comment>
<keyword evidence="10 14" id="KW-0486">Methionine biosynthesis</keyword>
<accession>G9X3A0</accession>
<evidence type="ECO:0000313" key="18">
    <source>
        <dbReference type="EMBL" id="EHL10642.1"/>
    </source>
</evidence>
<keyword evidence="6 14" id="KW-0028">Amino-acid biosynthesis</keyword>
<dbReference type="InterPro" id="IPR016204">
    <property type="entry name" value="HDH"/>
</dbReference>
<evidence type="ECO:0000256" key="12">
    <source>
        <dbReference type="PIRSR" id="PIRSR000098-1"/>
    </source>
</evidence>
<dbReference type="SUPFAM" id="SSF51735">
    <property type="entry name" value="NAD(P)-binding Rossmann-fold domains"/>
    <property type="match status" value="1"/>
</dbReference>
<evidence type="ECO:0000256" key="6">
    <source>
        <dbReference type="ARBA" id="ARBA00022605"/>
    </source>
</evidence>
<evidence type="ECO:0000256" key="3">
    <source>
        <dbReference type="ARBA" id="ARBA00006753"/>
    </source>
</evidence>
<dbReference type="UniPathway" id="UPA00051">
    <property type="reaction ID" value="UER00465"/>
</dbReference>
<evidence type="ECO:0000256" key="14">
    <source>
        <dbReference type="RuleBase" id="RU000579"/>
    </source>
</evidence>
<dbReference type="RefSeq" id="WP_009525092.1">
    <property type="nucleotide sequence ID" value="NZ_JH414549.1"/>
</dbReference>
<evidence type="ECO:0000256" key="5">
    <source>
        <dbReference type="ARBA" id="ARBA00013376"/>
    </source>
</evidence>
<dbReference type="GO" id="GO:0050661">
    <property type="term" value="F:NADP binding"/>
    <property type="evidence" value="ECO:0007669"/>
    <property type="project" value="InterPro"/>
</dbReference>
<organism evidence="18 19">
    <name type="scientific">Peptoanaerobacter stomatis</name>
    <dbReference type="NCBI Taxonomy" id="796937"/>
    <lineage>
        <taxon>Bacteria</taxon>
        <taxon>Bacillati</taxon>
        <taxon>Bacillota</taxon>
        <taxon>Clostridia</taxon>
        <taxon>Peptostreptococcales</taxon>
        <taxon>Filifactoraceae</taxon>
        <taxon>Peptoanaerobacter</taxon>
    </lineage>
</organism>
<proteinExistence type="inferred from homology"/>
<dbReference type="Gene3D" id="3.40.50.720">
    <property type="entry name" value="NAD(P)-binding Rossmann-like Domain"/>
    <property type="match status" value="1"/>
</dbReference>
<dbReference type="Gene3D" id="3.30.360.10">
    <property type="entry name" value="Dihydrodipicolinate Reductase, domain 2"/>
    <property type="match status" value="1"/>
</dbReference>
<dbReference type="PROSITE" id="PS01042">
    <property type="entry name" value="HOMOSER_DHGENASE"/>
    <property type="match status" value="1"/>
</dbReference>
<keyword evidence="9" id="KW-0915">Sodium</keyword>
<keyword evidence="7 14" id="KW-0791">Threonine biosynthesis</keyword>
<evidence type="ECO:0000256" key="1">
    <source>
        <dbReference type="ARBA" id="ARBA00005056"/>
    </source>
</evidence>
<dbReference type="InterPro" id="IPR036291">
    <property type="entry name" value="NAD(P)-bd_dom_sf"/>
</dbReference>
<feature type="domain" description="Aspartate/homoserine dehydrogenase NAD-binding" evidence="17">
    <location>
        <begin position="10"/>
        <end position="128"/>
    </location>
</feature>
<dbReference type="EMBL" id="AFZE01000057">
    <property type="protein sequence ID" value="EHL10642.1"/>
    <property type="molecule type" value="Genomic_DNA"/>
</dbReference>
<comment type="catalytic activity">
    <reaction evidence="11">
        <text>L-homoserine + NADP(+) = L-aspartate 4-semialdehyde + NADPH + H(+)</text>
        <dbReference type="Rhea" id="RHEA:15761"/>
        <dbReference type="ChEBI" id="CHEBI:15378"/>
        <dbReference type="ChEBI" id="CHEBI:57476"/>
        <dbReference type="ChEBI" id="CHEBI:57783"/>
        <dbReference type="ChEBI" id="CHEBI:58349"/>
        <dbReference type="ChEBI" id="CHEBI:537519"/>
        <dbReference type="EC" id="1.1.1.3"/>
    </reaction>
    <physiologicalReaction direction="right-to-left" evidence="11">
        <dbReference type="Rhea" id="RHEA:15763"/>
    </physiologicalReaction>
</comment>
<dbReference type="EC" id="1.1.1.3" evidence="4 14"/>
<dbReference type="NCBIfam" id="NF004976">
    <property type="entry name" value="PRK06349.1"/>
    <property type="match status" value="1"/>
</dbReference>
<dbReference type="GO" id="GO:0009086">
    <property type="term" value="P:methionine biosynthetic process"/>
    <property type="evidence" value="ECO:0007669"/>
    <property type="project" value="UniProtKB-KW"/>
</dbReference>
<comment type="pathway">
    <text evidence="1 14">Amino-acid biosynthesis; L-threonine biosynthesis; L-threonine from L-aspartate: step 3/5.</text>
</comment>
<dbReference type="Proteomes" id="UP000006437">
    <property type="component" value="Unassembled WGS sequence"/>
</dbReference>
<keyword evidence="13 14" id="KW-0521">NADP</keyword>
<dbReference type="UniPathway" id="UPA00050">
    <property type="reaction ID" value="UER00063"/>
</dbReference>
<evidence type="ECO:0000256" key="15">
    <source>
        <dbReference type="RuleBase" id="RU004171"/>
    </source>
</evidence>
<dbReference type="Gene3D" id="3.30.70.260">
    <property type="match status" value="1"/>
</dbReference>
<dbReference type="BioCyc" id="EBAC796937-HMP:GMGH-859-MONOMER"/>
<protein>
    <recommendedName>
        <fullName evidence="5 14">Homoserine dehydrogenase</fullName>
        <ecNumber evidence="4 14">1.1.1.3</ecNumber>
    </recommendedName>
</protein>
<evidence type="ECO:0000313" key="19">
    <source>
        <dbReference type="Proteomes" id="UP000006437"/>
    </source>
</evidence>
<feature type="binding site" evidence="13">
    <location>
        <position position="104"/>
    </location>
    <ligand>
        <name>NADPH</name>
        <dbReference type="ChEBI" id="CHEBI:57783"/>
    </ligand>
</feature>
<evidence type="ECO:0000256" key="10">
    <source>
        <dbReference type="ARBA" id="ARBA00023167"/>
    </source>
</evidence>
<dbReference type="HOGENOM" id="CLU_009116_1_0_9"/>
<gene>
    <name evidence="18" type="ORF">HMPREF9629_00857</name>
</gene>
<dbReference type="InterPro" id="IPR019811">
    <property type="entry name" value="HDH_CS"/>
</dbReference>
<dbReference type="GO" id="GO:0004412">
    <property type="term" value="F:homoserine dehydrogenase activity"/>
    <property type="evidence" value="ECO:0007669"/>
    <property type="project" value="UniProtKB-EC"/>
</dbReference>
<dbReference type="SUPFAM" id="SSF55347">
    <property type="entry name" value="Glyceraldehyde-3-phosphate dehydrogenase-like, C-terminal domain"/>
    <property type="match status" value="1"/>
</dbReference>